<reference evidence="2 3" key="1">
    <citation type="journal article" date="2019" name="Sci. Rep.">
        <title>Orb-weaving spider Araneus ventricosus genome elucidates the spidroin gene catalogue.</title>
        <authorList>
            <person name="Kono N."/>
            <person name="Nakamura H."/>
            <person name="Ohtoshi R."/>
            <person name="Moran D.A.P."/>
            <person name="Shinohara A."/>
            <person name="Yoshida Y."/>
            <person name="Fujiwara M."/>
            <person name="Mori M."/>
            <person name="Tomita M."/>
            <person name="Arakawa K."/>
        </authorList>
    </citation>
    <scope>NUCLEOTIDE SEQUENCE [LARGE SCALE GENOMIC DNA]</scope>
</reference>
<dbReference type="Proteomes" id="UP000499080">
    <property type="component" value="Unassembled WGS sequence"/>
</dbReference>
<dbReference type="EMBL" id="BGPR01006342">
    <property type="protein sequence ID" value="GBN18139.1"/>
    <property type="molecule type" value="Genomic_DNA"/>
</dbReference>
<proteinExistence type="predicted"/>
<protein>
    <submittedName>
        <fullName evidence="2">Uncharacterized protein</fullName>
    </submittedName>
</protein>
<gene>
    <name evidence="2" type="ORF">AVEN_138607_1</name>
</gene>
<feature type="compositionally biased region" description="Polar residues" evidence="1">
    <location>
        <begin position="153"/>
        <end position="168"/>
    </location>
</feature>
<dbReference type="AlphaFoldDB" id="A0A4Y2LUH3"/>
<keyword evidence="3" id="KW-1185">Reference proteome</keyword>
<dbReference type="OrthoDB" id="6470724at2759"/>
<feature type="region of interest" description="Disordered" evidence="1">
    <location>
        <begin position="147"/>
        <end position="168"/>
    </location>
</feature>
<evidence type="ECO:0000256" key="1">
    <source>
        <dbReference type="SAM" id="MobiDB-lite"/>
    </source>
</evidence>
<feature type="non-terminal residue" evidence="2">
    <location>
        <position position="168"/>
    </location>
</feature>
<accession>A0A4Y2LUH3</accession>
<evidence type="ECO:0000313" key="3">
    <source>
        <dbReference type="Proteomes" id="UP000499080"/>
    </source>
</evidence>
<organism evidence="2 3">
    <name type="scientific">Araneus ventricosus</name>
    <name type="common">Orbweaver spider</name>
    <name type="synonym">Epeira ventricosa</name>
    <dbReference type="NCBI Taxonomy" id="182803"/>
    <lineage>
        <taxon>Eukaryota</taxon>
        <taxon>Metazoa</taxon>
        <taxon>Ecdysozoa</taxon>
        <taxon>Arthropoda</taxon>
        <taxon>Chelicerata</taxon>
        <taxon>Arachnida</taxon>
        <taxon>Araneae</taxon>
        <taxon>Araneomorphae</taxon>
        <taxon>Entelegynae</taxon>
        <taxon>Araneoidea</taxon>
        <taxon>Araneidae</taxon>
        <taxon>Araneus</taxon>
    </lineage>
</organism>
<sequence length="168" mass="19357">MYPLDRYSSSVSGSLVELRWNLFLNSKYESKSLTPQFQLHKILWVAASSAVGTRVERRHHLQSVCFQDVVLVDQTDENRLGLSLVAVALTNRLMECDTCSNWLRIGQLLPVEESRGFLLTELCNKFQMAITKIMNLNWLKFNTEQRSEEEKTSQTQTDVNRLINLSDS</sequence>
<evidence type="ECO:0000313" key="2">
    <source>
        <dbReference type="EMBL" id="GBN18139.1"/>
    </source>
</evidence>
<comment type="caution">
    <text evidence="2">The sequence shown here is derived from an EMBL/GenBank/DDBJ whole genome shotgun (WGS) entry which is preliminary data.</text>
</comment>
<name>A0A4Y2LUH3_ARAVE</name>